<name>A0AA39HAS6_9BILA</name>
<dbReference type="InterPro" id="IPR016186">
    <property type="entry name" value="C-type_lectin-like/link_sf"/>
</dbReference>
<dbReference type="InterPro" id="IPR050111">
    <property type="entry name" value="C-type_lectin/snaclec_domain"/>
</dbReference>
<dbReference type="PROSITE" id="PS51257">
    <property type="entry name" value="PROKAR_LIPOPROTEIN"/>
    <property type="match status" value="1"/>
</dbReference>
<dbReference type="AlphaFoldDB" id="A0AA39HAS6"/>
<dbReference type="SMART" id="SM00034">
    <property type="entry name" value="CLECT"/>
    <property type="match status" value="1"/>
</dbReference>
<evidence type="ECO:0000259" key="2">
    <source>
        <dbReference type="PROSITE" id="PS50041"/>
    </source>
</evidence>
<evidence type="ECO:0000313" key="4">
    <source>
        <dbReference type="Proteomes" id="UP001175271"/>
    </source>
</evidence>
<keyword evidence="1" id="KW-0732">Signal</keyword>
<reference evidence="3" key="1">
    <citation type="submission" date="2023-06" db="EMBL/GenBank/DDBJ databases">
        <title>Genomic analysis of the entomopathogenic nematode Steinernema hermaphroditum.</title>
        <authorList>
            <person name="Schwarz E.M."/>
            <person name="Heppert J.K."/>
            <person name="Baniya A."/>
            <person name="Schwartz H.T."/>
            <person name="Tan C.-H."/>
            <person name="Antoshechkin I."/>
            <person name="Sternberg P.W."/>
            <person name="Goodrich-Blair H."/>
            <person name="Dillman A.R."/>
        </authorList>
    </citation>
    <scope>NUCLEOTIDE SEQUENCE</scope>
    <source>
        <strain evidence="3">PS9179</strain>
        <tissue evidence="3">Whole animal</tissue>
    </source>
</reference>
<dbReference type="Pfam" id="PF00059">
    <property type="entry name" value="Lectin_C"/>
    <property type="match status" value="1"/>
</dbReference>
<dbReference type="Gene3D" id="3.10.100.10">
    <property type="entry name" value="Mannose-Binding Protein A, subunit A"/>
    <property type="match status" value="1"/>
</dbReference>
<organism evidence="3 4">
    <name type="scientific">Steinernema hermaphroditum</name>
    <dbReference type="NCBI Taxonomy" id="289476"/>
    <lineage>
        <taxon>Eukaryota</taxon>
        <taxon>Metazoa</taxon>
        <taxon>Ecdysozoa</taxon>
        <taxon>Nematoda</taxon>
        <taxon>Chromadorea</taxon>
        <taxon>Rhabditida</taxon>
        <taxon>Tylenchina</taxon>
        <taxon>Panagrolaimomorpha</taxon>
        <taxon>Strongyloidoidea</taxon>
        <taxon>Steinernematidae</taxon>
        <taxon>Steinernema</taxon>
    </lineage>
</organism>
<keyword evidence="4" id="KW-1185">Reference proteome</keyword>
<sequence>MKRFLLLSSLLALALSCPLGWSYLPKTDSCYKHFPIYKNFTDAQAACKNEGAELPSVTSIEENNFVQAISWQGRDGRWRDQPWIGGYTNSATANYPMYQWKWTDGQPWSYTNWCPENPDQPWEKCVQLLVDNCPICKHQFRLGCWNNLACDSMANYVCRKNHIPSAQPIQMSAYAMEMVDFKIIGPTEAFGYDGTLQGCLSSVVDNFEKPTFFEFNDKLQFCRAYTSAFAATPSSEQETSRFFFMGTGATSAKDALTNLCYQDPNCLQSLK</sequence>
<protein>
    <recommendedName>
        <fullName evidence="2">C-type lectin domain-containing protein</fullName>
    </recommendedName>
</protein>
<feature type="signal peptide" evidence="1">
    <location>
        <begin position="1"/>
        <end position="16"/>
    </location>
</feature>
<comment type="caution">
    <text evidence="3">The sequence shown here is derived from an EMBL/GenBank/DDBJ whole genome shotgun (WGS) entry which is preliminary data.</text>
</comment>
<feature type="chain" id="PRO_5041272725" description="C-type lectin domain-containing protein" evidence="1">
    <location>
        <begin position="17"/>
        <end position="271"/>
    </location>
</feature>
<dbReference type="PANTHER" id="PTHR22803">
    <property type="entry name" value="MANNOSE, PHOSPHOLIPASE, LECTIN RECEPTOR RELATED"/>
    <property type="match status" value="1"/>
</dbReference>
<dbReference type="InterPro" id="IPR016187">
    <property type="entry name" value="CTDL_fold"/>
</dbReference>
<dbReference type="InterPro" id="IPR001304">
    <property type="entry name" value="C-type_lectin-like"/>
</dbReference>
<accession>A0AA39HAS6</accession>
<dbReference type="EMBL" id="JAUCMV010000004">
    <property type="protein sequence ID" value="KAK0401909.1"/>
    <property type="molecule type" value="Genomic_DNA"/>
</dbReference>
<evidence type="ECO:0000256" key="1">
    <source>
        <dbReference type="SAM" id="SignalP"/>
    </source>
</evidence>
<proteinExistence type="predicted"/>
<gene>
    <name evidence="3" type="ORF">QR680_016044</name>
</gene>
<feature type="domain" description="C-type lectin" evidence="2">
    <location>
        <begin position="26"/>
        <end position="159"/>
    </location>
</feature>
<dbReference type="CDD" id="cd00037">
    <property type="entry name" value="CLECT"/>
    <property type="match status" value="1"/>
</dbReference>
<dbReference type="Proteomes" id="UP001175271">
    <property type="component" value="Unassembled WGS sequence"/>
</dbReference>
<evidence type="ECO:0000313" key="3">
    <source>
        <dbReference type="EMBL" id="KAK0401909.1"/>
    </source>
</evidence>
<dbReference type="PROSITE" id="PS50041">
    <property type="entry name" value="C_TYPE_LECTIN_2"/>
    <property type="match status" value="1"/>
</dbReference>
<dbReference type="SUPFAM" id="SSF56436">
    <property type="entry name" value="C-type lectin-like"/>
    <property type="match status" value="1"/>
</dbReference>